<dbReference type="AlphaFoldDB" id="A0A0A9CKA6"/>
<evidence type="ECO:0000313" key="1">
    <source>
        <dbReference type="EMBL" id="JAD73825.1"/>
    </source>
</evidence>
<accession>A0A0A9CKA6</accession>
<reference evidence="1" key="1">
    <citation type="submission" date="2014-09" db="EMBL/GenBank/DDBJ databases">
        <authorList>
            <person name="Magalhaes I.L.F."/>
            <person name="Oliveira U."/>
            <person name="Santos F.R."/>
            <person name="Vidigal T.H.D.A."/>
            <person name="Brescovit A.D."/>
            <person name="Santos A.J."/>
        </authorList>
    </citation>
    <scope>NUCLEOTIDE SEQUENCE</scope>
    <source>
        <tissue evidence="1">Shoot tissue taken approximately 20 cm above the soil surface</tissue>
    </source>
</reference>
<name>A0A0A9CKA6_ARUDO</name>
<dbReference type="EMBL" id="GBRH01224070">
    <property type="protein sequence ID" value="JAD73825.1"/>
    <property type="molecule type" value="Transcribed_RNA"/>
</dbReference>
<protein>
    <submittedName>
        <fullName evidence="1">Uncharacterized protein</fullName>
    </submittedName>
</protein>
<reference evidence="1" key="2">
    <citation type="journal article" date="2015" name="Data Brief">
        <title>Shoot transcriptome of the giant reed, Arundo donax.</title>
        <authorList>
            <person name="Barrero R.A."/>
            <person name="Guerrero F.D."/>
            <person name="Moolhuijzen P."/>
            <person name="Goolsby J.A."/>
            <person name="Tidwell J."/>
            <person name="Bellgard S.E."/>
            <person name="Bellgard M.I."/>
        </authorList>
    </citation>
    <scope>NUCLEOTIDE SEQUENCE</scope>
    <source>
        <tissue evidence="1">Shoot tissue taken approximately 20 cm above the soil surface</tissue>
    </source>
</reference>
<organism evidence="1">
    <name type="scientific">Arundo donax</name>
    <name type="common">Giant reed</name>
    <name type="synonym">Donax arundinaceus</name>
    <dbReference type="NCBI Taxonomy" id="35708"/>
    <lineage>
        <taxon>Eukaryota</taxon>
        <taxon>Viridiplantae</taxon>
        <taxon>Streptophyta</taxon>
        <taxon>Embryophyta</taxon>
        <taxon>Tracheophyta</taxon>
        <taxon>Spermatophyta</taxon>
        <taxon>Magnoliopsida</taxon>
        <taxon>Liliopsida</taxon>
        <taxon>Poales</taxon>
        <taxon>Poaceae</taxon>
        <taxon>PACMAD clade</taxon>
        <taxon>Arundinoideae</taxon>
        <taxon>Arundineae</taxon>
        <taxon>Arundo</taxon>
    </lineage>
</organism>
<sequence length="54" mass="6372">MRNNVKEITKHLLIHIDIFFVNQQYRMRETGCVGPLLFIKGGGEYELLHPFQNI</sequence>
<proteinExistence type="predicted"/>